<dbReference type="GO" id="GO:0008017">
    <property type="term" value="F:microtubule binding"/>
    <property type="evidence" value="ECO:0007669"/>
    <property type="project" value="TreeGrafter"/>
</dbReference>
<dbReference type="GO" id="GO:0006897">
    <property type="term" value="P:endocytosis"/>
    <property type="evidence" value="ECO:0007669"/>
    <property type="project" value="TreeGrafter"/>
</dbReference>
<dbReference type="InterPro" id="IPR027417">
    <property type="entry name" value="P-loop_NTPase"/>
</dbReference>
<dbReference type="Pfam" id="PF01031">
    <property type="entry name" value="Dynamin_M"/>
    <property type="match status" value="1"/>
</dbReference>
<dbReference type="GO" id="GO:0005739">
    <property type="term" value="C:mitochondrion"/>
    <property type="evidence" value="ECO:0007669"/>
    <property type="project" value="TreeGrafter"/>
</dbReference>
<dbReference type="Gene3D" id="1.20.120.1240">
    <property type="entry name" value="Dynamin, middle domain"/>
    <property type="match status" value="1"/>
</dbReference>
<dbReference type="GeneID" id="24409442"/>
<evidence type="ECO:0000313" key="2">
    <source>
        <dbReference type="EMBL" id="EFQ28933.1"/>
    </source>
</evidence>
<dbReference type="PANTHER" id="PTHR11566">
    <property type="entry name" value="DYNAMIN"/>
    <property type="match status" value="1"/>
</dbReference>
<dbReference type="Proteomes" id="UP000008782">
    <property type="component" value="Unassembled WGS sequence"/>
</dbReference>
<dbReference type="RefSeq" id="XP_008092953.1">
    <property type="nucleotide sequence ID" value="XM_008094762.1"/>
</dbReference>
<dbReference type="GO" id="GO:0016020">
    <property type="term" value="C:membrane"/>
    <property type="evidence" value="ECO:0007669"/>
    <property type="project" value="TreeGrafter"/>
</dbReference>
<reference evidence="3" key="1">
    <citation type="journal article" date="2012" name="Nat. Genet.">
        <title>Lifestyle transitions in plant pathogenic Colletotrichum fungi deciphered by genome and transcriptome analyses.</title>
        <authorList>
            <person name="O'Connell R.J."/>
            <person name="Thon M.R."/>
            <person name="Hacquard S."/>
            <person name="Amyotte S.G."/>
            <person name="Kleemann J."/>
            <person name="Torres M.F."/>
            <person name="Damm U."/>
            <person name="Buiate E.A."/>
            <person name="Epstein L."/>
            <person name="Alkan N."/>
            <person name="Altmueller J."/>
            <person name="Alvarado-Balderrama L."/>
            <person name="Bauser C.A."/>
            <person name="Becker C."/>
            <person name="Birren B.W."/>
            <person name="Chen Z."/>
            <person name="Choi J."/>
            <person name="Crouch J.A."/>
            <person name="Duvick J.P."/>
            <person name="Farman M.A."/>
            <person name="Gan P."/>
            <person name="Heiman D."/>
            <person name="Henrissat B."/>
            <person name="Howard R.J."/>
            <person name="Kabbage M."/>
            <person name="Koch C."/>
            <person name="Kracher B."/>
            <person name="Kubo Y."/>
            <person name="Law A.D."/>
            <person name="Lebrun M.-H."/>
            <person name="Lee Y.-H."/>
            <person name="Miyara I."/>
            <person name="Moore N."/>
            <person name="Neumann U."/>
            <person name="Nordstroem K."/>
            <person name="Panaccione D.G."/>
            <person name="Panstruga R."/>
            <person name="Place M."/>
            <person name="Proctor R.H."/>
            <person name="Prusky D."/>
            <person name="Rech G."/>
            <person name="Reinhardt R."/>
            <person name="Rollins J.A."/>
            <person name="Rounsley S."/>
            <person name="Schardl C.L."/>
            <person name="Schwartz D.C."/>
            <person name="Shenoy N."/>
            <person name="Shirasu K."/>
            <person name="Sikhakolli U.R."/>
            <person name="Stueber K."/>
            <person name="Sukno S.A."/>
            <person name="Sweigard J.A."/>
            <person name="Takano Y."/>
            <person name="Takahara H."/>
            <person name="Trail F."/>
            <person name="van der Does H.C."/>
            <person name="Voll L.M."/>
            <person name="Will I."/>
            <person name="Young S."/>
            <person name="Zeng Q."/>
            <person name="Zhang J."/>
            <person name="Zhou S."/>
            <person name="Dickman M.B."/>
            <person name="Schulze-Lefert P."/>
            <person name="Ver Loren van Themaat E."/>
            <person name="Ma L.-J."/>
            <person name="Vaillancourt L.J."/>
        </authorList>
    </citation>
    <scope>NUCLEOTIDE SEQUENCE [LARGE SCALE GENOMIC DNA]</scope>
    <source>
        <strain evidence="3">M1.001 / M2 / FGSC 10212</strain>
    </source>
</reference>
<proteinExistence type="predicted"/>
<dbReference type="PANTHER" id="PTHR11566:SF21">
    <property type="entry name" value="DYNAMIN RELATED PROTEIN 1, ISOFORM A"/>
    <property type="match status" value="1"/>
</dbReference>
<name>E3QDG1_COLGM</name>
<accession>E3QDG1</accession>
<dbReference type="Gene3D" id="3.40.50.300">
    <property type="entry name" value="P-loop containing nucleotide triphosphate hydrolases"/>
    <property type="match status" value="2"/>
</dbReference>
<dbReference type="VEuPathDB" id="FungiDB:GLRG_04077"/>
<evidence type="ECO:0000259" key="1">
    <source>
        <dbReference type="Pfam" id="PF01031"/>
    </source>
</evidence>
<sequence length="585" mass="66197">MKEDLSDLPVTIEEVSKLMGLRGFTDSSNDPAFASDALRIEVTGPTGLQLSVVDLPGLISVSNDEQSEEDIGTVHDMPDLINAGNEDKLAKTAKNQDSIKLKLGFFLLKNPSPAEMKALGAKLNRSELETQFFALPAWKAEDLDMARVGIENLKIFLQQLLYEHLEKELPKVKVEIQRVLASKEDELEAIGPERRSLGDIRSFMIHLSMRYYTLAQAALEGNYHSSDVHFFDKKNGTCLRSLIHQQHGQFAAPMRSRGHKRATVNDPNLEACKSSDDAKAQLIVTKDKMIMWIQQTYLQTRGRELPGNYSHVLLAELFHEQSGPWRRISEDHLSGFMDSVCEWVHQAASTLFSEDRLRGELAMTFQKRLKKFRTHAFEELRKILLDEERHPIMYNHYYTDNIQEARRDYHKSALNDAIHPMAPLKSRLDLKSSPDNYDSLVDAVQPKICVNMNHQACEEALAGLNAYYKVVERHILVPLPGIFCPTTVSRFSDDDLLRIGSEPDTETNQRHKLVTETHGLQNSLIVCETEALTVGDQQPLYVNSTSLGIHFVMSPSVQDQGSVWSYKKPRVRAATEVLETTQAED</sequence>
<dbReference type="GO" id="GO:0016559">
    <property type="term" value="P:peroxisome fission"/>
    <property type="evidence" value="ECO:0007669"/>
    <property type="project" value="TreeGrafter"/>
</dbReference>
<dbReference type="eggNOG" id="KOG0446">
    <property type="taxonomic scope" value="Eukaryota"/>
</dbReference>
<dbReference type="InterPro" id="IPR000375">
    <property type="entry name" value="Dynamin_stalk"/>
</dbReference>
<dbReference type="EMBL" id="GG697342">
    <property type="protein sequence ID" value="EFQ28933.1"/>
    <property type="molecule type" value="Genomic_DNA"/>
</dbReference>
<dbReference type="GO" id="GO:0005874">
    <property type="term" value="C:microtubule"/>
    <property type="evidence" value="ECO:0007669"/>
    <property type="project" value="TreeGrafter"/>
</dbReference>
<organism evidence="3">
    <name type="scientific">Colletotrichum graminicola (strain M1.001 / M2 / FGSC 10212)</name>
    <name type="common">Maize anthracnose fungus</name>
    <name type="synonym">Glomerella graminicola</name>
    <dbReference type="NCBI Taxonomy" id="645133"/>
    <lineage>
        <taxon>Eukaryota</taxon>
        <taxon>Fungi</taxon>
        <taxon>Dikarya</taxon>
        <taxon>Ascomycota</taxon>
        <taxon>Pezizomycotina</taxon>
        <taxon>Sordariomycetes</taxon>
        <taxon>Hypocreomycetidae</taxon>
        <taxon>Glomerellales</taxon>
        <taxon>Glomerellaceae</taxon>
        <taxon>Colletotrichum</taxon>
        <taxon>Colletotrichum graminicola species complex</taxon>
    </lineage>
</organism>
<dbReference type="SUPFAM" id="SSF52540">
    <property type="entry name" value="P-loop containing nucleoside triphosphate hydrolases"/>
    <property type="match status" value="1"/>
</dbReference>
<dbReference type="GO" id="GO:0048312">
    <property type="term" value="P:intracellular distribution of mitochondria"/>
    <property type="evidence" value="ECO:0007669"/>
    <property type="project" value="TreeGrafter"/>
</dbReference>
<evidence type="ECO:0000313" key="3">
    <source>
        <dbReference type="Proteomes" id="UP000008782"/>
    </source>
</evidence>
<dbReference type="GO" id="GO:0003924">
    <property type="term" value="F:GTPase activity"/>
    <property type="evidence" value="ECO:0007669"/>
    <property type="project" value="TreeGrafter"/>
</dbReference>
<feature type="domain" description="Dynamin stalk" evidence="1">
    <location>
        <begin position="95"/>
        <end position="399"/>
    </location>
</feature>
<dbReference type="AlphaFoldDB" id="E3QDG1"/>
<dbReference type="GO" id="GO:0000266">
    <property type="term" value="P:mitochondrial fission"/>
    <property type="evidence" value="ECO:0007669"/>
    <property type="project" value="TreeGrafter"/>
</dbReference>
<gene>
    <name evidence="2" type="ORF">GLRG_04077</name>
</gene>
<dbReference type="InterPro" id="IPR022812">
    <property type="entry name" value="Dynamin"/>
</dbReference>
<keyword evidence="3" id="KW-1185">Reference proteome</keyword>
<protein>
    <submittedName>
        <fullName evidence="2">Dynamin family protein</fullName>
    </submittedName>
</protein>
<dbReference type="HOGENOM" id="CLU_008964_7_2_1"/>
<dbReference type="STRING" id="645133.E3QDG1"/>
<dbReference type="OrthoDB" id="415706at2759"/>